<evidence type="ECO:0000313" key="1">
    <source>
        <dbReference type="EMBL" id="MPM75285.1"/>
    </source>
</evidence>
<organism evidence="1">
    <name type="scientific">bioreactor metagenome</name>
    <dbReference type="NCBI Taxonomy" id="1076179"/>
    <lineage>
        <taxon>unclassified sequences</taxon>
        <taxon>metagenomes</taxon>
        <taxon>ecological metagenomes</taxon>
    </lineage>
</organism>
<comment type="caution">
    <text evidence="1">The sequence shown here is derived from an EMBL/GenBank/DDBJ whole genome shotgun (WGS) entry which is preliminary data.</text>
</comment>
<reference evidence="1" key="1">
    <citation type="submission" date="2019-08" db="EMBL/GenBank/DDBJ databases">
        <authorList>
            <person name="Kucharzyk K."/>
            <person name="Murdoch R.W."/>
            <person name="Higgins S."/>
            <person name="Loffler F."/>
        </authorList>
    </citation>
    <scope>NUCLEOTIDE SEQUENCE</scope>
</reference>
<sequence>MIIPKSETMIGMIHIKIVEMTILINMRNRLGSHRRGHNIIRITLNNQQPMIISAQRLQRIISF</sequence>
<accession>A0A645CEF0</accession>
<protein>
    <submittedName>
        <fullName evidence="1">Uncharacterized protein</fullName>
    </submittedName>
</protein>
<dbReference type="AlphaFoldDB" id="A0A645CEF0"/>
<gene>
    <name evidence="1" type="ORF">SDC9_122277</name>
</gene>
<dbReference type="EMBL" id="VSSQ01026525">
    <property type="protein sequence ID" value="MPM75285.1"/>
    <property type="molecule type" value="Genomic_DNA"/>
</dbReference>
<name>A0A645CEF0_9ZZZZ</name>
<proteinExistence type="predicted"/>